<organism evidence="1">
    <name type="scientific">Anguilla anguilla</name>
    <name type="common">European freshwater eel</name>
    <name type="synonym">Muraena anguilla</name>
    <dbReference type="NCBI Taxonomy" id="7936"/>
    <lineage>
        <taxon>Eukaryota</taxon>
        <taxon>Metazoa</taxon>
        <taxon>Chordata</taxon>
        <taxon>Craniata</taxon>
        <taxon>Vertebrata</taxon>
        <taxon>Euteleostomi</taxon>
        <taxon>Actinopterygii</taxon>
        <taxon>Neopterygii</taxon>
        <taxon>Teleostei</taxon>
        <taxon>Anguilliformes</taxon>
        <taxon>Anguillidae</taxon>
        <taxon>Anguilla</taxon>
    </lineage>
</organism>
<name>A0A0E9PN44_ANGAN</name>
<accession>A0A0E9PN44</accession>
<sequence length="47" mass="5608">MIHNECRFLQLENTWNSGESSQEWLACHSSRKSQKIPEEHPRNCRPL</sequence>
<dbReference type="AlphaFoldDB" id="A0A0E9PN44"/>
<evidence type="ECO:0000313" key="1">
    <source>
        <dbReference type="EMBL" id="JAH05500.1"/>
    </source>
</evidence>
<proteinExistence type="predicted"/>
<dbReference type="EMBL" id="GBXM01103077">
    <property type="protein sequence ID" value="JAH05500.1"/>
    <property type="molecule type" value="Transcribed_RNA"/>
</dbReference>
<protein>
    <submittedName>
        <fullName evidence="1">Uncharacterized protein</fullName>
    </submittedName>
</protein>
<reference evidence="1" key="2">
    <citation type="journal article" date="2015" name="Fish Shellfish Immunol.">
        <title>Early steps in the European eel (Anguilla anguilla)-Vibrio vulnificus interaction in the gills: Role of the RtxA13 toxin.</title>
        <authorList>
            <person name="Callol A."/>
            <person name="Pajuelo D."/>
            <person name="Ebbesson L."/>
            <person name="Teles M."/>
            <person name="MacKenzie S."/>
            <person name="Amaro C."/>
        </authorList>
    </citation>
    <scope>NUCLEOTIDE SEQUENCE</scope>
</reference>
<reference evidence="1" key="1">
    <citation type="submission" date="2014-11" db="EMBL/GenBank/DDBJ databases">
        <authorList>
            <person name="Amaro Gonzalez C."/>
        </authorList>
    </citation>
    <scope>NUCLEOTIDE SEQUENCE</scope>
</reference>